<evidence type="ECO:0000313" key="2">
    <source>
        <dbReference type="Proteomes" id="UP000501568"/>
    </source>
</evidence>
<gene>
    <name evidence="1" type="ORF">G5C33_03100</name>
</gene>
<accession>A0A6G6Y2D1</accession>
<dbReference type="KEGG" id="spzr:G5C33_03100"/>
<dbReference type="RefSeq" id="WP_165325877.1">
    <property type="nucleotide sequence ID" value="NZ_CP049109.1"/>
</dbReference>
<proteinExistence type="predicted"/>
<dbReference type="AlphaFoldDB" id="A0A6G6Y2D1"/>
<organism evidence="1 2">
    <name type="scientific">Stakelama tenebrarum</name>
    <dbReference type="NCBI Taxonomy" id="2711215"/>
    <lineage>
        <taxon>Bacteria</taxon>
        <taxon>Pseudomonadati</taxon>
        <taxon>Pseudomonadota</taxon>
        <taxon>Alphaproteobacteria</taxon>
        <taxon>Sphingomonadales</taxon>
        <taxon>Sphingomonadaceae</taxon>
        <taxon>Stakelama</taxon>
    </lineage>
</organism>
<reference evidence="1 2" key="1">
    <citation type="submission" date="2020-02" db="EMBL/GenBank/DDBJ databases">
        <authorList>
            <person name="Zheng R.K."/>
            <person name="Sun C.M."/>
        </authorList>
    </citation>
    <scope>NUCLEOTIDE SEQUENCE [LARGE SCALE GENOMIC DNA]</scope>
    <source>
        <strain evidence="2">zrk23</strain>
    </source>
</reference>
<keyword evidence="2" id="KW-1185">Reference proteome</keyword>
<dbReference type="EMBL" id="CP049109">
    <property type="protein sequence ID" value="QIG78878.1"/>
    <property type="molecule type" value="Genomic_DNA"/>
</dbReference>
<evidence type="ECO:0000313" key="1">
    <source>
        <dbReference type="EMBL" id="QIG78878.1"/>
    </source>
</evidence>
<sequence>MHRNEIRYLVRRALDHRQAARAALMPEVQSVHRSFVKSYLGAATSVRRSARDLALHGTMG</sequence>
<dbReference type="Proteomes" id="UP000501568">
    <property type="component" value="Chromosome"/>
</dbReference>
<name>A0A6G6Y2D1_9SPHN</name>
<protein>
    <submittedName>
        <fullName evidence="1">Uncharacterized protein</fullName>
    </submittedName>
</protein>